<evidence type="ECO:0000313" key="2">
    <source>
        <dbReference type="Proteomes" id="UP001597459"/>
    </source>
</evidence>
<accession>A0ABW5N274</accession>
<dbReference type="RefSeq" id="WP_176028102.1">
    <property type="nucleotide sequence ID" value="NZ_JBHSJV010000001.1"/>
</dbReference>
<protein>
    <submittedName>
        <fullName evidence="1">Uncharacterized protein</fullName>
    </submittedName>
</protein>
<reference evidence="2" key="1">
    <citation type="journal article" date="2019" name="Int. J. Syst. Evol. Microbiol.">
        <title>The Global Catalogue of Microorganisms (GCM) 10K type strain sequencing project: providing services to taxonomists for standard genome sequencing and annotation.</title>
        <authorList>
            <consortium name="The Broad Institute Genomics Platform"/>
            <consortium name="The Broad Institute Genome Sequencing Center for Infectious Disease"/>
            <person name="Wu L."/>
            <person name="Ma J."/>
        </authorList>
    </citation>
    <scope>NUCLEOTIDE SEQUENCE [LARGE SCALE GENOMIC DNA]</scope>
    <source>
        <strain evidence="2">KCTC 42423</strain>
    </source>
</reference>
<keyword evidence="2" id="KW-1185">Reference proteome</keyword>
<gene>
    <name evidence="1" type="ORF">ACFSTE_00430</name>
</gene>
<evidence type="ECO:0000313" key="1">
    <source>
        <dbReference type="EMBL" id="MFD2589274.1"/>
    </source>
</evidence>
<name>A0ABW5N274_9FLAO</name>
<dbReference type="Proteomes" id="UP001597459">
    <property type="component" value="Unassembled WGS sequence"/>
</dbReference>
<dbReference type="EMBL" id="JBHULX010000001">
    <property type="protein sequence ID" value="MFD2589274.1"/>
    <property type="molecule type" value="Genomic_DNA"/>
</dbReference>
<comment type="caution">
    <text evidence="1">The sequence shown here is derived from an EMBL/GenBank/DDBJ whole genome shotgun (WGS) entry which is preliminary data.</text>
</comment>
<sequence length="45" mass="5387">MENYDEKLTLLNEELYSYEETVVKLFSAQGIKVNKNYDSFSFKEE</sequence>
<organism evidence="1 2">
    <name type="scientific">Aquimarina hainanensis</name>
    <dbReference type="NCBI Taxonomy" id="1578017"/>
    <lineage>
        <taxon>Bacteria</taxon>
        <taxon>Pseudomonadati</taxon>
        <taxon>Bacteroidota</taxon>
        <taxon>Flavobacteriia</taxon>
        <taxon>Flavobacteriales</taxon>
        <taxon>Flavobacteriaceae</taxon>
        <taxon>Aquimarina</taxon>
    </lineage>
</organism>
<proteinExistence type="predicted"/>